<dbReference type="Proteomes" id="UP001219518">
    <property type="component" value="Unassembled WGS sequence"/>
</dbReference>
<evidence type="ECO:0000256" key="1">
    <source>
        <dbReference type="SAM" id="MobiDB-lite"/>
    </source>
</evidence>
<proteinExistence type="predicted"/>
<evidence type="ECO:0000313" key="3">
    <source>
        <dbReference type="EMBL" id="KAK3925858.1"/>
    </source>
</evidence>
<reference evidence="3" key="1">
    <citation type="submission" date="2021-07" db="EMBL/GenBank/DDBJ databases">
        <authorList>
            <person name="Catto M.A."/>
            <person name="Jacobson A."/>
            <person name="Kennedy G."/>
            <person name="Labadie P."/>
            <person name="Hunt B.G."/>
            <person name="Srinivasan R."/>
        </authorList>
    </citation>
    <scope>NUCLEOTIDE SEQUENCE</scope>
    <source>
        <strain evidence="3">PL_HMW_Pooled</strain>
        <tissue evidence="3">Head</tissue>
    </source>
</reference>
<keyword evidence="4" id="KW-1185">Reference proteome</keyword>
<keyword evidence="3" id="KW-0689">Ribosomal protein</keyword>
<feature type="region of interest" description="Disordered" evidence="1">
    <location>
        <begin position="240"/>
        <end position="298"/>
    </location>
</feature>
<name>A0AAE1HR43_9NEOP</name>
<dbReference type="AlphaFoldDB" id="A0AAE1HR43"/>
<evidence type="ECO:0000313" key="4">
    <source>
        <dbReference type="Proteomes" id="UP001219518"/>
    </source>
</evidence>
<sequence length="329" mass="35269">MPTLNELWKAMPKPEAQHEEAPEVGHEGHQGADDQLQHGGCHEHGLTAEAVRLVAEQHGADEETRHVYFFFGFLTDFVLGYTLILLSKGRAFRVSLAPQPCTHLDGSAGHIRSHGVHADPLTSSRRWQESLELSGRVGRRSATLESFQATARTEPLSSSSTSGTKHLQAATVNNNIERHVEYLRGDKKWGKDWRRLSPRLAATPPPLGSARLCSDAVGWGRVGAAAAEAGRRGVLAARIGPARPGATGHPSPARAGQAGRRAGARGGTAARQRGPVSTPVRCGRRAPTDHGSRPPGPLRVLDTFHLVLTPRGGGALGRPAHQRVHQRAS</sequence>
<feature type="compositionally biased region" description="Low complexity" evidence="1">
    <location>
        <begin position="253"/>
        <end position="274"/>
    </location>
</feature>
<gene>
    <name evidence="3" type="ORF">KUF71_014107</name>
</gene>
<keyword evidence="2" id="KW-0472">Membrane</keyword>
<organism evidence="3 4">
    <name type="scientific">Frankliniella fusca</name>
    <dbReference type="NCBI Taxonomy" id="407009"/>
    <lineage>
        <taxon>Eukaryota</taxon>
        <taxon>Metazoa</taxon>
        <taxon>Ecdysozoa</taxon>
        <taxon>Arthropoda</taxon>
        <taxon>Hexapoda</taxon>
        <taxon>Insecta</taxon>
        <taxon>Pterygota</taxon>
        <taxon>Neoptera</taxon>
        <taxon>Paraneoptera</taxon>
        <taxon>Thysanoptera</taxon>
        <taxon>Terebrantia</taxon>
        <taxon>Thripoidea</taxon>
        <taxon>Thripidae</taxon>
        <taxon>Frankliniella</taxon>
    </lineage>
</organism>
<evidence type="ECO:0000256" key="2">
    <source>
        <dbReference type="SAM" id="Phobius"/>
    </source>
</evidence>
<dbReference type="GO" id="GO:0005840">
    <property type="term" value="C:ribosome"/>
    <property type="evidence" value="ECO:0007669"/>
    <property type="project" value="UniProtKB-KW"/>
</dbReference>
<feature type="compositionally biased region" description="Basic and acidic residues" evidence="1">
    <location>
        <begin position="15"/>
        <end position="40"/>
    </location>
</feature>
<reference evidence="3" key="2">
    <citation type="journal article" date="2023" name="BMC Genomics">
        <title>Pest status, molecular evolution, and epigenetic factors derived from the genome assembly of Frankliniella fusca, a thysanopteran phytovirus vector.</title>
        <authorList>
            <person name="Catto M.A."/>
            <person name="Labadie P.E."/>
            <person name="Jacobson A.L."/>
            <person name="Kennedy G.G."/>
            <person name="Srinivasan R."/>
            <person name="Hunt B.G."/>
        </authorList>
    </citation>
    <scope>NUCLEOTIDE SEQUENCE</scope>
    <source>
        <strain evidence="3">PL_HMW_Pooled</strain>
    </source>
</reference>
<feature type="transmembrane region" description="Helical" evidence="2">
    <location>
        <begin position="67"/>
        <end position="86"/>
    </location>
</feature>
<feature type="region of interest" description="Disordered" evidence="1">
    <location>
        <begin position="11"/>
        <end position="40"/>
    </location>
</feature>
<protein>
    <submittedName>
        <fullName evidence="3">50S ribosomal protein L16</fullName>
    </submittedName>
</protein>
<dbReference type="EMBL" id="JAHWGI010001240">
    <property type="protein sequence ID" value="KAK3925858.1"/>
    <property type="molecule type" value="Genomic_DNA"/>
</dbReference>
<keyword evidence="2" id="KW-0812">Transmembrane</keyword>
<keyword evidence="3" id="KW-0687">Ribonucleoprotein</keyword>
<accession>A0AAE1HR43</accession>
<keyword evidence="2" id="KW-1133">Transmembrane helix</keyword>
<comment type="caution">
    <text evidence="3">The sequence shown here is derived from an EMBL/GenBank/DDBJ whole genome shotgun (WGS) entry which is preliminary data.</text>
</comment>